<dbReference type="AlphaFoldDB" id="A0A0G1B363"/>
<name>A0A0G1B363_9BACT</name>
<dbReference type="Proteomes" id="UP000034160">
    <property type="component" value="Unassembled WGS sequence"/>
</dbReference>
<evidence type="ECO:0000259" key="2">
    <source>
        <dbReference type="Pfam" id="PF18915"/>
    </source>
</evidence>
<keyword evidence="1" id="KW-0812">Transmembrane</keyword>
<dbReference type="InterPro" id="IPR043725">
    <property type="entry name" value="DUF5667"/>
</dbReference>
<organism evidence="3 4">
    <name type="scientific">Candidatus Amesbacteria bacterium GW2011_GWA2_42_12</name>
    <dbReference type="NCBI Taxonomy" id="1618356"/>
    <lineage>
        <taxon>Bacteria</taxon>
        <taxon>Candidatus Amesiibacteriota</taxon>
    </lineage>
</organism>
<dbReference type="STRING" id="1618356.UU93_C0012G0007"/>
<evidence type="ECO:0000313" key="4">
    <source>
        <dbReference type="Proteomes" id="UP000034160"/>
    </source>
</evidence>
<sequence>MNFDRNKGEKSFVEATWGGVRNAILGATLVIGFGVLVLVTSIFSVAHGASSEVQAVNNPPVVIQKVEYYLPYPGILPDSPLYKLKAARDRLVLWFTFDEQKKAEKELLYANKRIGAAVALADGGKMDLAVSTATKAEKYLESATIRVDKLLAAGVDAKSLKMELEKATLKHKEILQRFDSF</sequence>
<dbReference type="EMBL" id="LCCN01000012">
    <property type="protein sequence ID" value="KKS31988.1"/>
    <property type="molecule type" value="Genomic_DNA"/>
</dbReference>
<evidence type="ECO:0000313" key="3">
    <source>
        <dbReference type="EMBL" id="KKS31988.1"/>
    </source>
</evidence>
<keyword evidence="1" id="KW-1133">Transmembrane helix</keyword>
<accession>A0A0G1B363</accession>
<comment type="caution">
    <text evidence="3">The sequence shown here is derived from an EMBL/GenBank/DDBJ whole genome shotgun (WGS) entry which is preliminary data.</text>
</comment>
<evidence type="ECO:0000256" key="1">
    <source>
        <dbReference type="SAM" id="Phobius"/>
    </source>
</evidence>
<protein>
    <recommendedName>
        <fullName evidence="2">DUF5667 domain-containing protein</fullName>
    </recommendedName>
</protein>
<dbReference type="Pfam" id="PF18915">
    <property type="entry name" value="DUF5667"/>
    <property type="match status" value="1"/>
</dbReference>
<reference evidence="3 4" key="1">
    <citation type="journal article" date="2015" name="Nature">
        <title>rRNA introns, odd ribosomes, and small enigmatic genomes across a large radiation of phyla.</title>
        <authorList>
            <person name="Brown C.T."/>
            <person name="Hug L.A."/>
            <person name="Thomas B.C."/>
            <person name="Sharon I."/>
            <person name="Castelle C.J."/>
            <person name="Singh A."/>
            <person name="Wilkins M.J."/>
            <person name="Williams K.H."/>
            <person name="Banfield J.F."/>
        </authorList>
    </citation>
    <scope>NUCLEOTIDE SEQUENCE [LARGE SCALE GENOMIC DNA]</scope>
</reference>
<keyword evidence="1" id="KW-0472">Membrane</keyword>
<proteinExistence type="predicted"/>
<feature type="transmembrane region" description="Helical" evidence="1">
    <location>
        <begin position="23"/>
        <end position="46"/>
    </location>
</feature>
<feature type="domain" description="DUF5667" evidence="2">
    <location>
        <begin position="74"/>
        <end position="177"/>
    </location>
</feature>
<gene>
    <name evidence="3" type="ORF">UU93_C0012G0007</name>
</gene>